<evidence type="ECO:0000256" key="3">
    <source>
        <dbReference type="ARBA" id="ARBA00022927"/>
    </source>
</evidence>
<sequence>MADICQLLASASGPQVRVSKLLRPLSTKHMCDIVGQKAVDAGVVPALVGQLSECEEMQIPATLVLALSMLAADHAAAVVDAGAVPPLVQLVSSGTDRVRLAAIAALRMIMEGSVDRRDAVVAAGVLQPLLPVTRESSDTDVLTWSARLVYDLWSVAENEPLPIPLAELAPFVPVLVGLIAAPEQDDRVLQSARGALAQYSVCVEEDGTDADRDALVEHGAVASMGTLLADKHAKSIGYMIVHCMTTGTTAHKQAVIDADLVPLLVDLAAGEKTDPNLKKIAEKIIGNIVRGGSQRQVEHVVECGGIQPISGLLDGENDNRLTAMLWLLDKILSGSSEAGHEGLPDNPYSTLVDQAGGVDKVVELQTYNDMGVALQAIVCLISHFPTRVDAQRLEALIEAGVIRVVQADEVETNVGADDDIGSDGDSDGGGEGDGQLEGDSRGEREEG</sequence>
<dbReference type="VEuPathDB" id="CryptoDB:Vbra_8978"/>
<dbReference type="STRING" id="1169540.A0A0G4FAU8"/>
<dbReference type="PROSITE" id="PS50176">
    <property type="entry name" value="ARM_REPEAT"/>
    <property type="match status" value="1"/>
</dbReference>
<evidence type="ECO:0008006" key="8">
    <source>
        <dbReference type="Google" id="ProtNLM"/>
    </source>
</evidence>
<feature type="compositionally biased region" description="Acidic residues" evidence="5">
    <location>
        <begin position="412"/>
        <end position="436"/>
    </location>
</feature>
<dbReference type="PhylomeDB" id="A0A0G4FAU8"/>
<feature type="repeat" description="ARM" evidence="4">
    <location>
        <begin position="82"/>
        <end position="124"/>
    </location>
</feature>
<dbReference type="InParanoid" id="A0A0G4FAU8"/>
<protein>
    <recommendedName>
        <fullName evidence="8">Importin subunit alpha</fullName>
    </recommendedName>
</protein>
<keyword evidence="2" id="KW-0813">Transport</keyword>
<name>A0A0G4FAU8_VITBC</name>
<dbReference type="InterPro" id="IPR011989">
    <property type="entry name" value="ARM-like"/>
</dbReference>
<dbReference type="Pfam" id="PF00514">
    <property type="entry name" value="Arm"/>
    <property type="match status" value="1"/>
</dbReference>
<evidence type="ECO:0000256" key="4">
    <source>
        <dbReference type="PROSITE-ProRule" id="PRU00259"/>
    </source>
</evidence>
<reference evidence="6 7" key="1">
    <citation type="submission" date="2014-11" db="EMBL/GenBank/DDBJ databases">
        <authorList>
            <person name="Zhu J."/>
            <person name="Qi W."/>
            <person name="Song R."/>
        </authorList>
    </citation>
    <scope>NUCLEOTIDE SEQUENCE [LARGE SCALE GENOMIC DNA]</scope>
</reference>
<dbReference type="EMBL" id="CDMY01000399">
    <property type="protein sequence ID" value="CEM10015.1"/>
    <property type="molecule type" value="Genomic_DNA"/>
</dbReference>
<dbReference type="InterPro" id="IPR000225">
    <property type="entry name" value="Armadillo"/>
</dbReference>
<gene>
    <name evidence="6" type="ORF">Vbra_8978</name>
</gene>
<dbReference type="SMART" id="SM00185">
    <property type="entry name" value="ARM"/>
    <property type="match status" value="6"/>
</dbReference>
<dbReference type="SUPFAM" id="SSF48371">
    <property type="entry name" value="ARM repeat"/>
    <property type="match status" value="1"/>
</dbReference>
<dbReference type="Proteomes" id="UP000041254">
    <property type="component" value="Unassembled WGS sequence"/>
</dbReference>
<keyword evidence="7" id="KW-1185">Reference proteome</keyword>
<feature type="compositionally biased region" description="Basic and acidic residues" evidence="5">
    <location>
        <begin position="438"/>
        <end position="447"/>
    </location>
</feature>
<organism evidence="6 7">
    <name type="scientific">Vitrella brassicaformis (strain CCMP3155)</name>
    <dbReference type="NCBI Taxonomy" id="1169540"/>
    <lineage>
        <taxon>Eukaryota</taxon>
        <taxon>Sar</taxon>
        <taxon>Alveolata</taxon>
        <taxon>Colpodellida</taxon>
        <taxon>Vitrellaceae</taxon>
        <taxon>Vitrella</taxon>
    </lineage>
</organism>
<feature type="region of interest" description="Disordered" evidence="5">
    <location>
        <begin position="412"/>
        <end position="447"/>
    </location>
</feature>
<accession>A0A0G4FAU8</accession>
<comment type="similarity">
    <text evidence="1">Belongs to the importin alpha family.</text>
</comment>
<evidence type="ECO:0000256" key="1">
    <source>
        <dbReference type="ARBA" id="ARBA00010394"/>
    </source>
</evidence>
<dbReference type="GO" id="GO:0015031">
    <property type="term" value="P:protein transport"/>
    <property type="evidence" value="ECO:0007669"/>
    <property type="project" value="UniProtKB-KW"/>
</dbReference>
<dbReference type="PANTHER" id="PTHR23316">
    <property type="entry name" value="IMPORTIN ALPHA"/>
    <property type="match status" value="1"/>
</dbReference>
<dbReference type="OrthoDB" id="436939at2759"/>
<dbReference type="AlphaFoldDB" id="A0A0G4FAU8"/>
<dbReference type="InterPro" id="IPR016024">
    <property type="entry name" value="ARM-type_fold"/>
</dbReference>
<dbReference type="Gene3D" id="1.25.10.10">
    <property type="entry name" value="Leucine-rich Repeat Variant"/>
    <property type="match status" value="1"/>
</dbReference>
<evidence type="ECO:0000313" key="7">
    <source>
        <dbReference type="Proteomes" id="UP000041254"/>
    </source>
</evidence>
<evidence type="ECO:0000256" key="5">
    <source>
        <dbReference type="SAM" id="MobiDB-lite"/>
    </source>
</evidence>
<evidence type="ECO:0000313" key="6">
    <source>
        <dbReference type="EMBL" id="CEM10015.1"/>
    </source>
</evidence>
<evidence type="ECO:0000256" key="2">
    <source>
        <dbReference type="ARBA" id="ARBA00022448"/>
    </source>
</evidence>
<keyword evidence="3" id="KW-0653">Protein transport</keyword>
<proteinExistence type="inferred from homology"/>